<evidence type="ECO:0000256" key="6">
    <source>
        <dbReference type="ARBA" id="ARBA00023014"/>
    </source>
</evidence>
<protein>
    <recommendedName>
        <fullName evidence="9">Radical SAM core domain-containing protein</fullName>
    </recommendedName>
</protein>
<gene>
    <name evidence="7" type="ORF">A11Q_2338</name>
</gene>
<dbReference type="Proteomes" id="UP000012040">
    <property type="component" value="Chromosome"/>
</dbReference>
<comment type="cofactor">
    <cofactor evidence="1">
        <name>[4Fe-4S] cluster</name>
        <dbReference type="ChEBI" id="CHEBI:49883"/>
    </cofactor>
</comment>
<dbReference type="CDD" id="cd01335">
    <property type="entry name" value="Radical_SAM"/>
    <property type="match status" value="1"/>
</dbReference>
<dbReference type="OrthoDB" id="5289119at2"/>
<dbReference type="SUPFAM" id="SSF102114">
    <property type="entry name" value="Radical SAM enzymes"/>
    <property type="match status" value="1"/>
</dbReference>
<proteinExistence type="predicted"/>
<evidence type="ECO:0000256" key="2">
    <source>
        <dbReference type="ARBA" id="ARBA00022485"/>
    </source>
</evidence>
<keyword evidence="3" id="KW-0949">S-adenosyl-L-methionine</keyword>
<sequence>MFWSSEQINQIHIELTNVCNAACPVCLRFYRNSPLLRPDLTLGQITLEKFQQYFPSEILKQCRLALFCGVHGDPSVARDTLEIFQYIANSSENIIVRMNTNGGARKPEWWYELGKLFASRADKEWHVTFSIDGLQDTNHLYRRKVVWEDLMANATAFISAGGKAYWDFLIFKHNEHQIDEAMQLSKSMGFQEFVPKKAVGVDDGVNLIPMPAVNAEGQVDYWIEAPVRPENRNLENPQGQLPPYEKTFKPDQYKDLKARKANEYNYSKLVSDFYRNRRKKDKAVGADSCQINCKSKIGPQAKEIFVDNFGRVFPCCYVGSQLNAVFTDDPALQLHHHMEEYGWEHFDLNKSSLKEILAAGHLDRLFADSWAKPSMLEGRLEYCVNMCGKVSGIDKIFTHHLNNKEKKSN</sequence>
<dbReference type="InterPro" id="IPR007197">
    <property type="entry name" value="rSAM"/>
</dbReference>
<dbReference type="STRING" id="1184267.A11Q_2338"/>
<dbReference type="PATRIC" id="fig|1184267.3.peg.2371"/>
<dbReference type="GO" id="GO:0046872">
    <property type="term" value="F:metal ion binding"/>
    <property type="evidence" value="ECO:0007669"/>
    <property type="project" value="UniProtKB-KW"/>
</dbReference>
<evidence type="ECO:0000256" key="1">
    <source>
        <dbReference type="ARBA" id="ARBA00001966"/>
    </source>
</evidence>
<dbReference type="HOGENOM" id="CLU_672062_0_0_7"/>
<accession>M4VTN2</accession>
<dbReference type="SFLD" id="SFLDG01067">
    <property type="entry name" value="SPASM/twitch_domain_containing"/>
    <property type="match status" value="1"/>
</dbReference>
<dbReference type="KEGG" id="bex:A11Q_2338"/>
<keyword evidence="6" id="KW-0411">Iron-sulfur</keyword>
<name>M4VTN2_9BACT</name>
<evidence type="ECO:0000256" key="5">
    <source>
        <dbReference type="ARBA" id="ARBA00023004"/>
    </source>
</evidence>
<keyword evidence="4" id="KW-0479">Metal-binding</keyword>
<dbReference type="EMBL" id="CP003537">
    <property type="protein sequence ID" value="AGH96554.1"/>
    <property type="molecule type" value="Genomic_DNA"/>
</dbReference>
<dbReference type="GO" id="GO:0051539">
    <property type="term" value="F:4 iron, 4 sulfur cluster binding"/>
    <property type="evidence" value="ECO:0007669"/>
    <property type="project" value="UniProtKB-KW"/>
</dbReference>
<dbReference type="GO" id="GO:0003824">
    <property type="term" value="F:catalytic activity"/>
    <property type="evidence" value="ECO:0007669"/>
    <property type="project" value="InterPro"/>
</dbReference>
<evidence type="ECO:0008006" key="9">
    <source>
        <dbReference type="Google" id="ProtNLM"/>
    </source>
</evidence>
<dbReference type="PANTHER" id="PTHR43787">
    <property type="entry name" value="FEMO COFACTOR BIOSYNTHESIS PROTEIN NIFB-RELATED"/>
    <property type="match status" value="1"/>
</dbReference>
<dbReference type="RefSeq" id="WP_015471044.1">
    <property type="nucleotide sequence ID" value="NC_020813.1"/>
</dbReference>
<dbReference type="Gene3D" id="3.20.20.70">
    <property type="entry name" value="Aldolase class I"/>
    <property type="match status" value="1"/>
</dbReference>
<dbReference type="eggNOG" id="COG0535">
    <property type="taxonomic scope" value="Bacteria"/>
</dbReference>
<organism evidence="7 8">
    <name type="scientific">Pseudobdellovibrio exovorus JSS</name>
    <dbReference type="NCBI Taxonomy" id="1184267"/>
    <lineage>
        <taxon>Bacteria</taxon>
        <taxon>Pseudomonadati</taxon>
        <taxon>Bdellovibrionota</taxon>
        <taxon>Bdellovibrionia</taxon>
        <taxon>Bdellovibrionales</taxon>
        <taxon>Pseudobdellovibrionaceae</taxon>
        <taxon>Pseudobdellovibrio</taxon>
    </lineage>
</organism>
<dbReference type="InterPro" id="IPR013785">
    <property type="entry name" value="Aldolase_TIM"/>
</dbReference>
<dbReference type="SFLD" id="SFLDS00029">
    <property type="entry name" value="Radical_SAM"/>
    <property type="match status" value="1"/>
</dbReference>
<dbReference type="PANTHER" id="PTHR43787:SF10">
    <property type="entry name" value="COFACTOR MODIFYING PROTEIN"/>
    <property type="match status" value="1"/>
</dbReference>
<keyword evidence="5" id="KW-0408">Iron</keyword>
<reference evidence="7 8" key="1">
    <citation type="journal article" date="2013" name="ISME J.">
        <title>By their genes ye shall know them: genomic signatures of predatory bacteria.</title>
        <authorList>
            <person name="Pasternak Z."/>
            <person name="Pietrokovski S."/>
            <person name="Rotem O."/>
            <person name="Gophna U."/>
            <person name="Lurie-Weinberger M.N."/>
            <person name="Jurkevitch E."/>
        </authorList>
    </citation>
    <scope>NUCLEOTIDE SEQUENCE [LARGE SCALE GENOMIC DNA]</scope>
    <source>
        <strain evidence="7 8">JSS</strain>
    </source>
</reference>
<dbReference type="InterPro" id="IPR058240">
    <property type="entry name" value="rSAM_sf"/>
</dbReference>
<dbReference type="AlphaFoldDB" id="M4VTN2"/>
<evidence type="ECO:0000256" key="3">
    <source>
        <dbReference type="ARBA" id="ARBA00022691"/>
    </source>
</evidence>
<keyword evidence="2" id="KW-0004">4Fe-4S</keyword>
<evidence type="ECO:0000256" key="4">
    <source>
        <dbReference type="ARBA" id="ARBA00022723"/>
    </source>
</evidence>
<evidence type="ECO:0000313" key="8">
    <source>
        <dbReference type="Proteomes" id="UP000012040"/>
    </source>
</evidence>
<keyword evidence="8" id="KW-1185">Reference proteome</keyword>
<evidence type="ECO:0000313" key="7">
    <source>
        <dbReference type="EMBL" id="AGH96554.1"/>
    </source>
</evidence>